<evidence type="ECO:0008006" key="4">
    <source>
        <dbReference type="Google" id="ProtNLM"/>
    </source>
</evidence>
<evidence type="ECO:0000313" key="2">
    <source>
        <dbReference type="EMBL" id="KGY09174.1"/>
    </source>
</evidence>
<feature type="chain" id="PRO_5002010122" description="Lipoprotein" evidence="1">
    <location>
        <begin position="29"/>
        <end position="669"/>
    </location>
</feature>
<dbReference type="AlphaFoldDB" id="A0A0A5I092"/>
<keyword evidence="1" id="KW-0732">Signal</keyword>
<feature type="signal peptide" evidence="1">
    <location>
        <begin position="1"/>
        <end position="28"/>
    </location>
</feature>
<accession>A0A0A5I092</accession>
<organism evidence="2 3">
    <name type="scientific">Photobacterium sp. (strain ATCC 43367)</name>
    <dbReference type="NCBI Taxonomy" id="379097"/>
    <lineage>
        <taxon>Bacteria</taxon>
        <taxon>Pseudomonadati</taxon>
        <taxon>Pseudomonadota</taxon>
        <taxon>Gammaproteobacteria</taxon>
        <taxon>Vibrionales</taxon>
        <taxon>Vibrionaceae</taxon>
        <taxon>Vibrio</taxon>
        <taxon>Vibrio oreintalis group</taxon>
    </lineage>
</organism>
<dbReference type="PROSITE" id="PS51257">
    <property type="entry name" value="PROKAR_LIPOPROTEIN"/>
    <property type="match status" value="1"/>
</dbReference>
<protein>
    <recommendedName>
        <fullName evidence="4">Lipoprotein</fullName>
    </recommendedName>
</protein>
<dbReference type="EMBL" id="JRWP01000008">
    <property type="protein sequence ID" value="KGY09174.1"/>
    <property type="molecule type" value="Genomic_DNA"/>
</dbReference>
<name>A0A0A5I092_PHOS4</name>
<sequence length="669" mass="73709">MNNSLKLSKLGLSIAAAILIAGCNSESAQTSSESSDSVVARSAEVTLGVKFPQSEAGAAWIGDSQEIQVSFYNTKYLGSVDEAEDALDALYECQGDDWEGSYTPDSVFIGDQELTCDQIQATGTRGDFATKAYLTASSPTSAVQLNPGKYRVEASFYDANNKLQETSVSYVTLGEGSHNLKLRGIEATWTATTPITLQLLNQTSEIDWDWNKEGVQTPADAMGITGTINGLHLPSALTYPDSLASAENGYGDQLSWSDFMAKVNLGLSDADIAQQADKWDGGLTLQEHQLATLFQPVLRVNDGSGEVNILPKFEVREIEHQVDENWSHYSSQTVVTNLGYLLQEYAQQGDLYGLSLGYTSASTEEYNEQTNEFTRHFSFLEFGVPHVEEPEELGTEYTINFYENPTYWNGEEQVEYPDLTIADISTFTENGEDWKSIFQALQGQRTEIVNGSTISGSFIEVRGSWSWSGDIDGQPTAPTPYLDASLNAIAVQAGLMSQPANNCQTFEYGNTHFSNEYKWDEANQRWIAGTFNQLLTMDEYGIQNDIAREKQYAQENSEFDPEGSAAKLAELEAVETELLALADLNQDGTAELFEEGVYVEGELYCNLAQDWNNTENRYSYSLSCGEFTVADTVPAWTNTENVTMCLQPFELTASQLALDLETDADIGIE</sequence>
<dbReference type="Proteomes" id="UP000030451">
    <property type="component" value="Unassembled WGS sequence"/>
</dbReference>
<comment type="caution">
    <text evidence="2">The sequence shown here is derived from an EMBL/GenBank/DDBJ whole genome shotgun (WGS) entry which is preliminary data.</text>
</comment>
<dbReference type="OrthoDB" id="5874369at2"/>
<dbReference type="RefSeq" id="WP_038189848.1">
    <property type="nucleotide sequence ID" value="NZ_JRWP01000008.1"/>
</dbReference>
<evidence type="ECO:0000256" key="1">
    <source>
        <dbReference type="SAM" id="SignalP"/>
    </source>
</evidence>
<reference evidence="2 3" key="1">
    <citation type="submission" date="2014-10" db="EMBL/GenBank/DDBJ databases">
        <title>Genome sequencing of Vibrio sinaloensis T08.</title>
        <authorList>
            <person name="Chan K.-G."/>
            <person name="Mohamad N.I."/>
        </authorList>
    </citation>
    <scope>NUCLEOTIDE SEQUENCE [LARGE SCALE GENOMIC DNA]</scope>
    <source>
        <strain evidence="2 3">T08</strain>
    </source>
</reference>
<gene>
    <name evidence="2" type="ORF">NM06_07890</name>
</gene>
<evidence type="ECO:0000313" key="3">
    <source>
        <dbReference type="Proteomes" id="UP000030451"/>
    </source>
</evidence>
<proteinExistence type="predicted"/>